<reference evidence="5 6" key="1">
    <citation type="submission" date="2016-01" db="EMBL/GenBank/DDBJ databases">
        <title>High potential of lignocellulose degradation of a new Verrucomicrobia species.</title>
        <authorList>
            <person name="Wang Y."/>
            <person name="Shi Y."/>
            <person name="Qiu Z."/>
            <person name="Liu S."/>
            <person name="Yang H."/>
        </authorList>
    </citation>
    <scope>NUCLEOTIDE SEQUENCE [LARGE SCALE GENOMIC DNA]</scope>
    <source>
        <strain evidence="5 6">TSB47</strain>
    </source>
</reference>
<feature type="domain" description="AAA+ ATPase" evidence="4">
    <location>
        <begin position="274"/>
        <end position="417"/>
    </location>
</feature>
<dbReference type="CDD" id="cd00009">
    <property type="entry name" value="AAA"/>
    <property type="match status" value="1"/>
</dbReference>
<gene>
    <name evidence="5" type="ORF">AW736_24805</name>
</gene>
<sequence length="752" mass="83868">MSTYQFEKNEFIKLKSIEFFRNFIRNHNDKITDDDAFNPLRDAVAWTDVVRHFKAAFSGDELRALHADILLETLYPAEADATGHDTGASKKYLRQHLTGFFQETWNSLSHDKMRSIILNLLDTPAATVREKDIFEHRLEELQATLLLSEMERDTLLVLYFINDNFLALPEACPRSIAPRRKINFIAQCLDHGIHEVRHILSPDAKLQRYGCIDRDFDFNSVLHGFLVGADNNPLASHFYAKHDGETLPWDFYGELAEKHGALLKRLVLARAPERGLNILLHGEPGTGKTSFARSLARELNMECHEIAQGKTDRDGGHVSHTAFRFGALQLCASRIRAGRGIIIVDEADDMLRRAGSGGLLGIFSDSAQSGAGDKGRLNAVLDTIKATVVWITNTPSGELDESNRRRFDYSIRFDKLNDVQRLAIWKNNVRKHKLENLFDDIALEKFAGDYETSAGGVSLVLQNIAALAPEKNEAPVLVEKLIVPHCELLDIKSANTALLPAKDYTLDGLNIKSAVKLDRIIAAFRRFQSEPAPASPDRPRMNVLLSGPPGTGKTEFVKHLGKTLDTKIVVRMGSDLLSKWVGGTEQNIAAAFREAGAGKYILFLDEIDGLLQNRERSNRSWEVTQVNELLQQMENFGGILVAATNFSQNLDPAAIRRFTFKLEFDYLDSPGKELFFERMFSSPLTAGEAARLEAIPNLAPGDFRTARQGLYYLGGDITNNDRLAALETESNAKKQTGSAARRIGFGTVGSRS</sequence>
<dbReference type="Pfam" id="PF00004">
    <property type="entry name" value="AAA"/>
    <property type="match status" value="2"/>
</dbReference>
<proteinExistence type="inferred from homology"/>
<protein>
    <recommendedName>
        <fullName evidence="4">AAA+ ATPase domain-containing protein</fullName>
    </recommendedName>
</protein>
<dbReference type="STRING" id="1184151.AW736_24805"/>
<dbReference type="InterPro" id="IPR003593">
    <property type="entry name" value="AAA+_ATPase"/>
</dbReference>
<dbReference type="RefSeq" id="WP_068772965.1">
    <property type="nucleotide sequence ID" value="NZ_CP109796.1"/>
</dbReference>
<dbReference type="Proteomes" id="UP000078486">
    <property type="component" value="Unassembled WGS sequence"/>
</dbReference>
<comment type="caution">
    <text evidence="5">The sequence shown here is derived from an EMBL/GenBank/DDBJ whole genome shotgun (WGS) entry which is preliminary data.</text>
</comment>
<evidence type="ECO:0000256" key="1">
    <source>
        <dbReference type="ARBA" id="ARBA00006914"/>
    </source>
</evidence>
<comment type="similarity">
    <text evidence="1">Belongs to the AAA ATPase family.</text>
</comment>
<dbReference type="OrthoDB" id="200436at2"/>
<accession>A0A178IB19</accession>
<evidence type="ECO:0000313" key="5">
    <source>
        <dbReference type="EMBL" id="OAM87233.1"/>
    </source>
</evidence>
<dbReference type="InterPro" id="IPR027417">
    <property type="entry name" value="P-loop_NTPase"/>
</dbReference>
<organism evidence="5 6">
    <name type="scientific">Termitidicoccus mucosus</name>
    <dbReference type="NCBI Taxonomy" id="1184151"/>
    <lineage>
        <taxon>Bacteria</taxon>
        <taxon>Pseudomonadati</taxon>
        <taxon>Verrucomicrobiota</taxon>
        <taxon>Opitutia</taxon>
        <taxon>Opitutales</taxon>
        <taxon>Opitutaceae</taxon>
        <taxon>Termitidicoccus</taxon>
    </lineage>
</organism>
<dbReference type="EMBL" id="LRRQ01000178">
    <property type="protein sequence ID" value="OAM87233.1"/>
    <property type="molecule type" value="Genomic_DNA"/>
</dbReference>
<dbReference type="InterPro" id="IPR050221">
    <property type="entry name" value="26S_Proteasome_ATPase"/>
</dbReference>
<dbReference type="PANTHER" id="PTHR23073">
    <property type="entry name" value="26S PROTEASOME REGULATORY SUBUNIT"/>
    <property type="match status" value="1"/>
</dbReference>
<name>A0A178IB19_9BACT</name>
<dbReference type="SUPFAM" id="SSF52540">
    <property type="entry name" value="P-loop containing nucleoside triphosphate hydrolases"/>
    <property type="match status" value="2"/>
</dbReference>
<dbReference type="GO" id="GO:0005524">
    <property type="term" value="F:ATP binding"/>
    <property type="evidence" value="ECO:0007669"/>
    <property type="project" value="UniProtKB-KW"/>
</dbReference>
<dbReference type="AlphaFoldDB" id="A0A178IB19"/>
<keyword evidence="3" id="KW-0067">ATP-binding</keyword>
<evidence type="ECO:0000313" key="6">
    <source>
        <dbReference type="Proteomes" id="UP000078486"/>
    </source>
</evidence>
<keyword evidence="2" id="KW-0547">Nucleotide-binding</keyword>
<evidence type="ECO:0000256" key="3">
    <source>
        <dbReference type="ARBA" id="ARBA00022840"/>
    </source>
</evidence>
<dbReference type="CDD" id="cd19481">
    <property type="entry name" value="RecA-like_protease"/>
    <property type="match status" value="1"/>
</dbReference>
<keyword evidence="6" id="KW-1185">Reference proteome</keyword>
<dbReference type="GO" id="GO:0016887">
    <property type="term" value="F:ATP hydrolysis activity"/>
    <property type="evidence" value="ECO:0007669"/>
    <property type="project" value="InterPro"/>
</dbReference>
<feature type="domain" description="AAA+ ATPase" evidence="4">
    <location>
        <begin position="539"/>
        <end position="668"/>
    </location>
</feature>
<evidence type="ECO:0000259" key="4">
    <source>
        <dbReference type="SMART" id="SM00382"/>
    </source>
</evidence>
<dbReference type="Gene3D" id="3.40.50.300">
    <property type="entry name" value="P-loop containing nucleotide triphosphate hydrolases"/>
    <property type="match status" value="2"/>
</dbReference>
<evidence type="ECO:0000256" key="2">
    <source>
        <dbReference type="ARBA" id="ARBA00022741"/>
    </source>
</evidence>
<dbReference type="SMART" id="SM00382">
    <property type="entry name" value="AAA"/>
    <property type="match status" value="2"/>
</dbReference>
<dbReference type="InterPro" id="IPR003959">
    <property type="entry name" value="ATPase_AAA_core"/>
</dbReference>